<dbReference type="InterPro" id="IPR011992">
    <property type="entry name" value="EF-hand-dom_pair"/>
</dbReference>
<comment type="caution">
    <text evidence="2">The sequence shown here is derived from an EMBL/GenBank/DDBJ whole genome shotgun (WGS) entry which is preliminary data.</text>
</comment>
<dbReference type="PROSITE" id="PS00018">
    <property type="entry name" value="EF_HAND_1"/>
    <property type="match status" value="1"/>
</dbReference>
<dbReference type="EMBL" id="CAJJDM010000053">
    <property type="protein sequence ID" value="CAD8074916.1"/>
    <property type="molecule type" value="Genomic_DNA"/>
</dbReference>
<dbReference type="InterPro" id="IPR018247">
    <property type="entry name" value="EF_Hand_1_Ca_BS"/>
</dbReference>
<gene>
    <name evidence="2" type="ORF">PPRIM_AZ9-3.1.T0530219</name>
</gene>
<evidence type="ECO:0000256" key="1">
    <source>
        <dbReference type="ARBA" id="ARBA00022837"/>
    </source>
</evidence>
<protein>
    <recommendedName>
        <fullName evidence="4">EF-hand domain-containing protein</fullName>
    </recommendedName>
</protein>
<proteinExistence type="predicted"/>
<dbReference type="Gene3D" id="1.10.238.10">
    <property type="entry name" value="EF-hand"/>
    <property type="match status" value="1"/>
</dbReference>
<name>A0A8S1ME72_PARPR</name>
<keyword evidence="3" id="KW-1185">Reference proteome</keyword>
<dbReference type="OMA" id="FLANTCI"/>
<dbReference type="Proteomes" id="UP000688137">
    <property type="component" value="Unassembled WGS sequence"/>
</dbReference>
<accession>A0A8S1ME72</accession>
<evidence type="ECO:0000313" key="3">
    <source>
        <dbReference type="Proteomes" id="UP000688137"/>
    </source>
</evidence>
<sequence length="196" mass="22755">MGSHITTVKMNSFRKNTSPLLNVTLSKLRDYHASFKSICDNFSMDLSEFEHIFGASESAFVIWDTDNNGLIDSLELFSGICIFSDTKFDDKIRFLFDLFDFNELESLSPTDIEFMIYCCMSATFKIYSISSEINNEELTVFATKYFEKENRLTVVELIKASKNSPEVNDFFQIIKKDLIEKVDDVKIQQQQQQQQF</sequence>
<organism evidence="2 3">
    <name type="scientific">Paramecium primaurelia</name>
    <dbReference type="NCBI Taxonomy" id="5886"/>
    <lineage>
        <taxon>Eukaryota</taxon>
        <taxon>Sar</taxon>
        <taxon>Alveolata</taxon>
        <taxon>Ciliophora</taxon>
        <taxon>Intramacronucleata</taxon>
        <taxon>Oligohymenophorea</taxon>
        <taxon>Peniculida</taxon>
        <taxon>Parameciidae</taxon>
        <taxon>Paramecium</taxon>
    </lineage>
</organism>
<reference evidence="2" key="1">
    <citation type="submission" date="2021-01" db="EMBL/GenBank/DDBJ databases">
        <authorList>
            <consortium name="Genoscope - CEA"/>
            <person name="William W."/>
        </authorList>
    </citation>
    <scope>NUCLEOTIDE SEQUENCE</scope>
</reference>
<keyword evidence="1" id="KW-0106">Calcium</keyword>
<dbReference type="SUPFAM" id="SSF47473">
    <property type="entry name" value="EF-hand"/>
    <property type="match status" value="1"/>
</dbReference>
<evidence type="ECO:0000313" key="2">
    <source>
        <dbReference type="EMBL" id="CAD8074916.1"/>
    </source>
</evidence>
<dbReference type="PRINTS" id="PR00450">
    <property type="entry name" value="RECOVERIN"/>
</dbReference>
<dbReference type="AlphaFoldDB" id="A0A8S1ME72"/>
<evidence type="ECO:0008006" key="4">
    <source>
        <dbReference type="Google" id="ProtNLM"/>
    </source>
</evidence>